<comment type="caution">
    <text evidence="1">The sequence shown here is derived from an EMBL/GenBank/DDBJ whole genome shotgun (WGS) entry which is preliminary data.</text>
</comment>
<gene>
    <name evidence="1" type="ORF">C1645_828474</name>
</gene>
<sequence>MLLKKIRITKIETDLTHQPNNYSLVSDSGILQTYLKEHFNNKLEWNDKINLVAIYSS</sequence>
<evidence type="ECO:0000313" key="1">
    <source>
        <dbReference type="EMBL" id="RIA86960.1"/>
    </source>
</evidence>
<accession>A0A397SL81</accession>
<reference evidence="1 2" key="1">
    <citation type="submission" date="2018-06" db="EMBL/GenBank/DDBJ databases">
        <title>Comparative genomics reveals the genomic features of Rhizophagus irregularis, R. cerebriforme, R. diaphanum and Gigaspora rosea, and their symbiotic lifestyle signature.</title>
        <authorList>
            <person name="Morin E."/>
            <person name="San Clemente H."/>
            <person name="Chen E.C.H."/>
            <person name="De La Providencia I."/>
            <person name="Hainaut M."/>
            <person name="Kuo A."/>
            <person name="Kohler A."/>
            <person name="Murat C."/>
            <person name="Tang N."/>
            <person name="Roy S."/>
            <person name="Loubradou J."/>
            <person name="Henrissat B."/>
            <person name="Grigoriev I.V."/>
            <person name="Corradi N."/>
            <person name="Roux C."/>
            <person name="Martin F.M."/>
        </authorList>
    </citation>
    <scope>NUCLEOTIDE SEQUENCE [LARGE SCALE GENOMIC DNA]</scope>
    <source>
        <strain evidence="1 2">DAOM 227022</strain>
    </source>
</reference>
<protein>
    <submittedName>
        <fullName evidence="1">Uncharacterized protein</fullName>
    </submittedName>
</protein>
<proteinExistence type="predicted"/>
<dbReference type="AlphaFoldDB" id="A0A397SL81"/>
<evidence type="ECO:0000313" key="2">
    <source>
        <dbReference type="Proteomes" id="UP000265703"/>
    </source>
</evidence>
<keyword evidence="2" id="KW-1185">Reference proteome</keyword>
<dbReference type="Proteomes" id="UP000265703">
    <property type="component" value="Unassembled WGS sequence"/>
</dbReference>
<name>A0A397SL81_9GLOM</name>
<organism evidence="1 2">
    <name type="scientific">Glomus cerebriforme</name>
    <dbReference type="NCBI Taxonomy" id="658196"/>
    <lineage>
        <taxon>Eukaryota</taxon>
        <taxon>Fungi</taxon>
        <taxon>Fungi incertae sedis</taxon>
        <taxon>Mucoromycota</taxon>
        <taxon>Glomeromycotina</taxon>
        <taxon>Glomeromycetes</taxon>
        <taxon>Glomerales</taxon>
        <taxon>Glomeraceae</taxon>
        <taxon>Glomus</taxon>
    </lineage>
</organism>
<dbReference type="EMBL" id="QKYT01000334">
    <property type="protein sequence ID" value="RIA86960.1"/>
    <property type="molecule type" value="Genomic_DNA"/>
</dbReference>